<comment type="caution">
    <text evidence="2">The sequence shown here is derived from an EMBL/GenBank/DDBJ whole genome shotgun (WGS) entry which is preliminary data.</text>
</comment>
<protein>
    <submittedName>
        <fullName evidence="2">Uncharacterized protein</fullName>
    </submittedName>
</protein>
<feature type="compositionally biased region" description="Basic and acidic residues" evidence="1">
    <location>
        <begin position="80"/>
        <end position="92"/>
    </location>
</feature>
<evidence type="ECO:0000313" key="3">
    <source>
        <dbReference type="Proteomes" id="UP001605036"/>
    </source>
</evidence>
<organism evidence="2 3">
    <name type="scientific">Riccia fluitans</name>
    <dbReference type="NCBI Taxonomy" id="41844"/>
    <lineage>
        <taxon>Eukaryota</taxon>
        <taxon>Viridiplantae</taxon>
        <taxon>Streptophyta</taxon>
        <taxon>Embryophyta</taxon>
        <taxon>Marchantiophyta</taxon>
        <taxon>Marchantiopsida</taxon>
        <taxon>Marchantiidae</taxon>
        <taxon>Marchantiales</taxon>
        <taxon>Ricciaceae</taxon>
        <taxon>Riccia</taxon>
    </lineage>
</organism>
<dbReference type="Proteomes" id="UP001605036">
    <property type="component" value="Unassembled WGS sequence"/>
</dbReference>
<dbReference type="EMBL" id="JBHFFA010000001">
    <property type="protein sequence ID" value="KAL2652801.1"/>
    <property type="molecule type" value="Genomic_DNA"/>
</dbReference>
<reference evidence="2 3" key="1">
    <citation type="submission" date="2024-09" db="EMBL/GenBank/DDBJ databases">
        <title>Chromosome-scale assembly of Riccia fluitans.</title>
        <authorList>
            <person name="Paukszto L."/>
            <person name="Sawicki J."/>
            <person name="Karawczyk K."/>
            <person name="Piernik-Szablinska J."/>
            <person name="Szczecinska M."/>
            <person name="Mazdziarz M."/>
        </authorList>
    </citation>
    <scope>NUCLEOTIDE SEQUENCE [LARGE SCALE GENOMIC DNA]</scope>
    <source>
        <strain evidence="2">Rf_01</strain>
        <tissue evidence="2">Aerial parts of the thallus</tissue>
    </source>
</reference>
<gene>
    <name evidence="2" type="ORF">R1flu_020929</name>
</gene>
<proteinExistence type="predicted"/>
<evidence type="ECO:0000313" key="2">
    <source>
        <dbReference type="EMBL" id="KAL2652801.1"/>
    </source>
</evidence>
<keyword evidence="3" id="KW-1185">Reference proteome</keyword>
<name>A0ABD1ZMW8_9MARC</name>
<sequence length="120" mass="13273">MKSCAQSLLFGATVDPGRTVDCRTNILGSLPDMGNVASLTSFGVRRPDNRGRTRQGKEISEKKKSVNKSEGCESGSEPQTSRDERGRWRSEEKMHPCELDKLRAVLCCLAVNQDNSEDVQ</sequence>
<dbReference type="AlphaFoldDB" id="A0ABD1ZMW8"/>
<feature type="region of interest" description="Disordered" evidence="1">
    <location>
        <begin position="41"/>
        <end position="92"/>
    </location>
</feature>
<accession>A0ABD1ZMW8</accession>
<feature type="compositionally biased region" description="Basic and acidic residues" evidence="1">
    <location>
        <begin position="45"/>
        <end position="64"/>
    </location>
</feature>
<evidence type="ECO:0000256" key="1">
    <source>
        <dbReference type="SAM" id="MobiDB-lite"/>
    </source>
</evidence>